<organism evidence="4 5">
    <name type="scientific">Camelimonas lactis</name>
    <dbReference type="NCBI Taxonomy" id="659006"/>
    <lineage>
        <taxon>Bacteria</taxon>
        <taxon>Pseudomonadati</taxon>
        <taxon>Pseudomonadota</taxon>
        <taxon>Alphaproteobacteria</taxon>
        <taxon>Hyphomicrobiales</taxon>
        <taxon>Chelatococcaceae</taxon>
        <taxon>Camelimonas</taxon>
    </lineage>
</organism>
<evidence type="ECO:0000259" key="3">
    <source>
        <dbReference type="SMART" id="SM00822"/>
    </source>
</evidence>
<gene>
    <name evidence="4" type="ORF">EV666_110125</name>
</gene>
<keyword evidence="2" id="KW-0560">Oxidoreductase</keyword>
<evidence type="ECO:0000313" key="4">
    <source>
        <dbReference type="EMBL" id="TCO12086.1"/>
    </source>
</evidence>
<dbReference type="AlphaFoldDB" id="A0A4R2GTK4"/>
<dbReference type="Proteomes" id="UP000294881">
    <property type="component" value="Unassembled WGS sequence"/>
</dbReference>
<proteinExistence type="inferred from homology"/>
<dbReference type="Pfam" id="PF00106">
    <property type="entry name" value="adh_short"/>
    <property type="match status" value="1"/>
</dbReference>
<dbReference type="SMART" id="SM00822">
    <property type="entry name" value="PKS_KR"/>
    <property type="match status" value="1"/>
</dbReference>
<dbReference type="InterPro" id="IPR057326">
    <property type="entry name" value="KR_dom"/>
</dbReference>
<comment type="caution">
    <text evidence="4">The sequence shown here is derived from an EMBL/GenBank/DDBJ whole genome shotgun (WGS) entry which is preliminary data.</text>
</comment>
<protein>
    <submittedName>
        <fullName evidence="4">NADP-dependent 3-hydroxy acid dehydrogenase YdfG</fullName>
    </submittedName>
</protein>
<name>A0A4R2GTK4_9HYPH</name>
<dbReference type="PANTHER" id="PTHR43669">
    <property type="entry name" value="5-KETO-D-GLUCONATE 5-REDUCTASE"/>
    <property type="match status" value="1"/>
</dbReference>
<dbReference type="OrthoDB" id="4690547at2"/>
<evidence type="ECO:0000256" key="1">
    <source>
        <dbReference type="ARBA" id="ARBA00006484"/>
    </source>
</evidence>
<dbReference type="PROSITE" id="PS00061">
    <property type="entry name" value="ADH_SHORT"/>
    <property type="match status" value="1"/>
</dbReference>
<dbReference type="RefSeq" id="WP_132008228.1">
    <property type="nucleotide sequence ID" value="NZ_JBHUNN010000002.1"/>
</dbReference>
<dbReference type="FunFam" id="3.40.50.720:FF:000084">
    <property type="entry name" value="Short-chain dehydrogenase reductase"/>
    <property type="match status" value="1"/>
</dbReference>
<dbReference type="SUPFAM" id="SSF51735">
    <property type="entry name" value="NAD(P)-binding Rossmann-fold domains"/>
    <property type="match status" value="1"/>
</dbReference>
<dbReference type="EMBL" id="SLWL01000010">
    <property type="protein sequence ID" value="TCO12086.1"/>
    <property type="molecule type" value="Genomic_DNA"/>
</dbReference>
<dbReference type="Gene3D" id="3.40.50.720">
    <property type="entry name" value="NAD(P)-binding Rossmann-like Domain"/>
    <property type="match status" value="1"/>
</dbReference>
<keyword evidence="5" id="KW-1185">Reference proteome</keyword>
<dbReference type="GO" id="GO:0016491">
    <property type="term" value="F:oxidoreductase activity"/>
    <property type="evidence" value="ECO:0007669"/>
    <property type="project" value="UniProtKB-KW"/>
</dbReference>
<dbReference type="InterPro" id="IPR036291">
    <property type="entry name" value="NAD(P)-bd_dom_sf"/>
</dbReference>
<comment type="similarity">
    <text evidence="1">Belongs to the short-chain dehydrogenases/reductases (SDR) family.</text>
</comment>
<dbReference type="InterPro" id="IPR002347">
    <property type="entry name" value="SDR_fam"/>
</dbReference>
<dbReference type="PRINTS" id="PR00081">
    <property type="entry name" value="GDHRDH"/>
</dbReference>
<evidence type="ECO:0000313" key="5">
    <source>
        <dbReference type="Proteomes" id="UP000294881"/>
    </source>
</evidence>
<accession>A0A4R2GTK4</accession>
<dbReference type="PANTHER" id="PTHR43669:SF3">
    <property type="entry name" value="ALCOHOL DEHYDROGENASE, PUTATIVE (AFU_ORTHOLOGUE AFUA_3G03445)-RELATED"/>
    <property type="match status" value="1"/>
</dbReference>
<sequence length="271" mass="28520">MKDLAGKVAVITGGASGIGFATAESLARKGVRLVLADIEQGALDSAVARLAAAGAEVIGVRTDVADRAAVAALADAAWKRFGAVHIVFNNAGVGVFGPVHEMSHADWQWTVNVNLWGPVHGVEVFMPRMIAQNQGGHFLFTASFAGLVSNRNLAPYSVTKAAVVSLAECVARDGKPFNIGASVLCPMRVATAIDESHRNRPAEFGGPGAVKPYVDRDAGALEGRTLDVKAVGDLVIAAMQRGDLYIITHKETETFLNRRSARLQQAMAHAV</sequence>
<evidence type="ECO:0000256" key="2">
    <source>
        <dbReference type="ARBA" id="ARBA00023002"/>
    </source>
</evidence>
<reference evidence="4 5" key="1">
    <citation type="submission" date="2019-03" db="EMBL/GenBank/DDBJ databases">
        <title>Genomic Encyclopedia of Type Strains, Phase IV (KMG-IV): sequencing the most valuable type-strain genomes for metagenomic binning, comparative biology and taxonomic classification.</title>
        <authorList>
            <person name="Goeker M."/>
        </authorList>
    </citation>
    <scope>NUCLEOTIDE SEQUENCE [LARGE SCALE GENOMIC DNA]</scope>
    <source>
        <strain evidence="4 5">DSM 22958</strain>
    </source>
</reference>
<dbReference type="InterPro" id="IPR020904">
    <property type="entry name" value="Sc_DH/Rdtase_CS"/>
</dbReference>
<feature type="domain" description="Ketoreductase" evidence="3">
    <location>
        <begin position="7"/>
        <end position="190"/>
    </location>
</feature>
<dbReference type="CDD" id="cd05233">
    <property type="entry name" value="SDR_c"/>
    <property type="match status" value="1"/>
</dbReference>